<keyword evidence="3" id="KW-1185">Reference proteome</keyword>
<evidence type="ECO:0000256" key="1">
    <source>
        <dbReference type="SAM" id="Phobius"/>
    </source>
</evidence>
<protein>
    <submittedName>
        <fullName evidence="2">Uncharacterized protein</fullName>
    </submittedName>
</protein>
<dbReference type="STRING" id="266892.SAMN04488054_1017"/>
<evidence type="ECO:0000313" key="2">
    <source>
        <dbReference type="EMBL" id="SFL45480.1"/>
    </source>
</evidence>
<dbReference type="EMBL" id="FOTY01000001">
    <property type="protein sequence ID" value="SFL45480.1"/>
    <property type="molecule type" value="Genomic_DNA"/>
</dbReference>
<gene>
    <name evidence="2" type="ORF">SAMN04488054_1017</name>
</gene>
<feature type="transmembrane region" description="Helical" evidence="1">
    <location>
        <begin position="12"/>
        <end position="32"/>
    </location>
</feature>
<keyword evidence="1" id="KW-0472">Membrane</keyword>
<keyword evidence="1" id="KW-1133">Transmembrane helix</keyword>
<proteinExistence type="predicted"/>
<dbReference type="RefSeq" id="WP_090924996.1">
    <property type="nucleotide sequence ID" value="NZ_FOTY01000001.1"/>
</dbReference>
<dbReference type="Proteomes" id="UP000199668">
    <property type="component" value="Unassembled WGS sequence"/>
</dbReference>
<organism evidence="2 3">
    <name type="scientific">Salibacterium qingdaonense</name>
    <dbReference type="NCBI Taxonomy" id="266892"/>
    <lineage>
        <taxon>Bacteria</taxon>
        <taxon>Bacillati</taxon>
        <taxon>Bacillota</taxon>
        <taxon>Bacilli</taxon>
        <taxon>Bacillales</taxon>
        <taxon>Bacillaceae</taxon>
    </lineage>
</organism>
<accession>A0A1I4HUJ4</accession>
<reference evidence="2 3" key="1">
    <citation type="submission" date="2016-10" db="EMBL/GenBank/DDBJ databases">
        <authorList>
            <person name="de Groot N.N."/>
        </authorList>
    </citation>
    <scope>NUCLEOTIDE SEQUENCE [LARGE SCALE GENOMIC DNA]</scope>
    <source>
        <strain evidence="2 3">CGMCC 1.6134</strain>
    </source>
</reference>
<name>A0A1I4HUJ4_9BACI</name>
<evidence type="ECO:0000313" key="3">
    <source>
        <dbReference type="Proteomes" id="UP000199668"/>
    </source>
</evidence>
<dbReference type="AlphaFoldDB" id="A0A1I4HUJ4"/>
<keyword evidence="1" id="KW-0812">Transmembrane</keyword>
<sequence>MTQRNKGIIKWSAAAAGITAYAFIVLLMAGFFTEAAKLEAGAPVYDSAEQAVEAHVEEDDIRKSTAWIKTPGGEYLMVSEVREHAFRMGKVRESEGKFQPAVLSSSISLLAADGSLLKGTASAEILRGGSSSGAYTLQIGMDQPHKLPDSKFGFDVLDEEGTSLVESVQFVDGTRQ</sequence>